<accession>A0A5N6QQ29</accession>
<dbReference type="Proteomes" id="UP000327013">
    <property type="component" value="Chromosome 2"/>
</dbReference>
<evidence type="ECO:0000313" key="3">
    <source>
        <dbReference type="Proteomes" id="UP000327013"/>
    </source>
</evidence>
<sequence>MHSEKMNFPLNPQIRMMEGVVGRGNPPLSLVAPPSPGSVSKTSLGYDFAKDMGIAIVSGVTGVITFLVTKLWKYIKAKRNTPTDAAPSSGQEAIDHSVSSCFPQRIISPPCATEHYGTPPTSPSHLFP</sequence>
<keyword evidence="1" id="KW-1133">Transmembrane helix</keyword>
<name>A0A5N6QQ29_9ROSI</name>
<evidence type="ECO:0000256" key="1">
    <source>
        <dbReference type="SAM" id="Phobius"/>
    </source>
</evidence>
<keyword evidence="3" id="KW-1185">Reference proteome</keyword>
<dbReference type="AlphaFoldDB" id="A0A5N6QQ29"/>
<evidence type="ECO:0000313" key="2">
    <source>
        <dbReference type="EMBL" id="KAE8009261.1"/>
    </source>
</evidence>
<keyword evidence="1" id="KW-0472">Membrane</keyword>
<organism evidence="2 3">
    <name type="scientific">Carpinus fangiana</name>
    <dbReference type="NCBI Taxonomy" id="176857"/>
    <lineage>
        <taxon>Eukaryota</taxon>
        <taxon>Viridiplantae</taxon>
        <taxon>Streptophyta</taxon>
        <taxon>Embryophyta</taxon>
        <taxon>Tracheophyta</taxon>
        <taxon>Spermatophyta</taxon>
        <taxon>Magnoliopsida</taxon>
        <taxon>eudicotyledons</taxon>
        <taxon>Gunneridae</taxon>
        <taxon>Pentapetalae</taxon>
        <taxon>rosids</taxon>
        <taxon>fabids</taxon>
        <taxon>Fagales</taxon>
        <taxon>Betulaceae</taxon>
        <taxon>Carpinus</taxon>
    </lineage>
</organism>
<gene>
    <name evidence="2" type="ORF">FH972_005709</name>
</gene>
<protein>
    <submittedName>
        <fullName evidence="2">Uncharacterized protein</fullName>
    </submittedName>
</protein>
<keyword evidence="1" id="KW-0812">Transmembrane</keyword>
<proteinExistence type="predicted"/>
<feature type="transmembrane region" description="Helical" evidence="1">
    <location>
        <begin position="52"/>
        <end position="72"/>
    </location>
</feature>
<dbReference type="EMBL" id="CM017322">
    <property type="protein sequence ID" value="KAE8009261.1"/>
    <property type="molecule type" value="Genomic_DNA"/>
</dbReference>
<reference evidence="2 3" key="1">
    <citation type="submission" date="2019-06" db="EMBL/GenBank/DDBJ databases">
        <title>A chromosomal-level reference genome of Carpinus fangiana (Coryloideae, Betulaceae).</title>
        <authorList>
            <person name="Yang X."/>
            <person name="Wang Z."/>
            <person name="Zhang L."/>
            <person name="Hao G."/>
            <person name="Liu J."/>
            <person name="Yang Y."/>
        </authorList>
    </citation>
    <scope>NUCLEOTIDE SEQUENCE [LARGE SCALE GENOMIC DNA]</scope>
    <source>
        <strain evidence="2">Cfa_2016G</strain>
        <tissue evidence="2">Leaf</tissue>
    </source>
</reference>